<accession>A0A5B8V7F4</accession>
<protein>
    <submittedName>
        <fullName evidence="1">Uncharacterized protein</fullName>
    </submittedName>
</protein>
<sequence>MPLALFDYRKKLIGKILSASSQEEVKQIIDKAMDGLEDHKAVKNIVCSFSDNMLSDLEQFDPINKTSQQWANINMARVTFNRIKAAIGIKLNQ</sequence>
<evidence type="ECO:0000313" key="2">
    <source>
        <dbReference type="Proteomes" id="UP000321533"/>
    </source>
</evidence>
<dbReference type="RefSeq" id="WP_147189257.1">
    <property type="nucleotide sequence ID" value="NZ_CP042435.1"/>
</dbReference>
<organism evidence="1 2">
    <name type="scientific">Panacibacter ginsenosidivorans</name>
    <dbReference type="NCBI Taxonomy" id="1813871"/>
    <lineage>
        <taxon>Bacteria</taxon>
        <taxon>Pseudomonadati</taxon>
        <taxon>Bacteroidota</taxon>
        <taxon>Chitinophagia</taxon>
        <taxon>Chitinophagales</taxon>
        <taxon>Chitinophagaceae</taxon>
        <taxon>Panacibacter</taxon>
    </lineage>
</organism>
<dbReference type="AlphaFoldDB" id="A0A5B8V7F4"/>
<reference evidence="1 2" key="1">
    <citation type="journal article" date="2016" name="Int. J. Syst. Evol. Microbiol.">
        <title>Panacibacter ginsenosidivorans gen. nov., sp. nov., with ginsenoside converting activity isolated from soil of a ginseng field.</title>
        <authorList>
            <person name="Siddiqi M.Z."/>
            <person name="Muhammad Shafi S."/>
            <person name="Choi K.D."/>
            <person name="Im W.T."/>
        </authorList>
    </citation>
    <scope>NUCLEOTIDE SEQUENCE [LARGE SCALE GENOMIC DNA]</scope>
    <source>
        <strain evidence="1 2">Gsoil1550</strain>
    </source>
</reference>
<gene>
    <name evidence="1" type="ORF">FRZ67_09125</name>
</gene>
<proteinExistence type="predicted"/>
<dbReference type="EMBL" id="CP042435">
    <property type="protein sequence ID" value="QEC67450.1"/>
    <property type="molecule type" value="Genomic_DNA"/>
</dbReference>
<keyword evidence="2" id="KW-1185">Reference proteome</keyword>
<name>A0A5B8V7F4_9BACT</name>
<evidence type="ECO:0000313" key="1">
    <source>
        <dbReference type="EMBL" id="QEC67450.1"/>
    </source>
</evidence>
<dbReference type="Proteomes" id="UP000321533">
    <property type="component" value="Chromosome"/>
</dbReference>
<dbReference type="OrthoDB" id="681031at2"/>
<dbReference type="KEGG" id="pgin:FRZ67_09125"/>